<evidence type="ECO:0000256" key="6">
    <source>
        <dbReference type="ARBA" id="ARBA00022679"/>
    </source>
</evidence>
<evidence type="ECO:0000256" key="11">
    <source>
        <dbReference type="ARBA" id="ARBA00023170"/>
    </source>
</evidence>
<organism evidence="15 16">
    <name type="scientific">Salinimonas sediminis</name>
    <dbReference type="NCBI Taxonomy" id="2303538"/>
    <lineage>
        <taxon>Bacteria</taxon>
        <taxon>Pseudomonadati</taxon>
        <taxon>Pseudomonadota</taxon>
        <taxon>Gammaproteobacteria</taxon>
        <taxon>Alteromonadales</taxon>
        <taxon>Alteromonadaceae</taxon>
        <taxon>Alteromonas/Salinimonas group</taxon>
        <taxon>Salinimonas</taxon>
    </lineage>
</organism>
<dbReference type="GO" id="GO:0009881">
    <property type="term" value="F:photoreceptor activity"/>
    <property type="evidence" value="ECO:0007669"/>
    <property type="project" value="UniProtKB-KW"/>
</dbReference>
<dbReference type="InterPro" id="IPR001294">
    <property type="entry name" value="Phytochrome"/>
</dbReference>
<dbReference type="PANTHER" id="PTHR41523:SF8">
    <property type="entry name" value="ETHYLENE RESPONSE SENSOR PROTEIN"/>
    <property type="match status" value="1"/>
</dbReference>
<accession>A0A346NL19</accession>
<dbReference type="SMART" id="SM00065">
    <property type="entry name" value="GAF"/>
    <property type="match status" value="1"/>
</dbReference>
<keyword evidence="7" id="KW-0547">Nucleotide-binding</keyword>
<keyword evidence="5" id="KW-0716">Sensory transduction</keyword>
<evidence type="ECO:0000256" key="1">
    <source>
        <dbReference type="ARBA" id="ARBA00000085"/>
    </source>
</evidence>
<keyword evidence="6" id="KW-0808">Transferase</keyword>
<dbReference type="PRINTS" id="PR01033">
    <property type="entry name" value="PHYTOCHROME"/>
</dbReference>
<protein>
    <recommendedName>
        <fullName evidence="2">histidine kinase</fullName>
        <ecNumber evidence="2">2.7.13.3</ecNumber>
    </recommendedName>
</protein>
<evidence type="ECO:0000256" key="9">
    <source>
        <dbReference type="ARBA" id="ARBA00022840"/>
    </source>
</evidence>
<evidence type="ECO:0000259" key="13">
    <source>
        <dbReference type="PROSITE" id="PS50046"/>
    </source>
</evidence>
<dbReference type="GO" id="GO:0005524">
    <property type="term" value="F:ATP binding"/>
    <property type="evidence" value="ECO:0007669"/>
    <property type="project" value="UniProtKB-KW"/>
</dbReference>
<evidence type="ECO:0000313" key="16">
    <source>
        <dbReference type="Proteomes" id="UP000262073"/>
    </source>
</evidence>
<dbReference type="GO" id="GO:0004673">
    <property type="term" value="F:protein histidine kinase activity"/>
    <property type="evidence" value="ECO:0007669"/>
    <property type="project" value="UniProtKB-EC"/>
</dbReference>
<dbReference type="Gene3D" id="3.30.450.20">
    <property type="entry name" value="PAS domain"/>
    <property type="match status" value="1"/>
</dbReference>
<dbReference type="Pfam" id="PF08446">
    <property type="entry name" value="PAS_2"/>
    <property type="match status" value="1"/>
</dbReference>
<evidence type="ECO:0000256" key="3">
    <source>
        <dbReference type="ARBA" id="ARBA00022543"/>
    </source>
</evidence>
<dbReference type="SMART" id="SM00911">
    <property type="entry name" value="HWE_HK"/>
    <property type="match status" value="1"/>
</dbReference>
<sequence length="862" mass="95550">MNDAEYLNNDRAVDLSNCDREPIHLLGHIQPFGCFIALRYDWIVAFCSANTQDYFGVGPDAVIGTPLKQWIDHQLLHDIRSGYQAATITGRNERMFSRRIESSGRAVDISIHHNGKYIIVEFEQIPAERSSEDSFVRALLSQFYRATDSQHLLEDTAQQLQLISGYDRVMIYRFLADGAGEVVAESTVAGVEPFLGLRYPASDIPRQARALYLKNLLRVIHNVDAPTVEIVPGVGPREEPMDLSFSTLRAVSPIHIQYLQNMGVAASLSISLIVNGKLWGLIACHHYSPKIPSYFMRTELELFAEIFALELSSRLAREREEESHRLRAVHDKVLATMGSDGKLLDVLFNQFTTMRKLFRCDGVAAVVDGRQRTEGRCLPDELLPQILRFLNRLPASEVSVIHCLEEEMPGYNTQAYKVAGLLAIPISKSPRDYLLFYRDAHSQTVNWAGNPDKPVDTSKGGSRLLPRASFALWQQTHDDRCEPWSEQDYRSGESLRITLLEVVIRNFQERDDIQRKASRTHEVLISELNHRVRNILNLVNAIVAQTEQTGRDLHEFVNVLTGRIMALASAHDQLTASRWTAISFGQLLNTEIQAYASGCGDIDHGGPEVLLKPDATTPLVLVVHELFTNAAKYGALSTSGKNGKVAIVWEVDEDRGLTIDWTESGGPPVSPPGRNGFGMTLIDSIIPHELGGEVTVNFAPGGLQAKLRVPVRFIDMPDVADILDADTASAPAQIKWSLPDSALIIEDNLVIALDLQKKLLANGIKDVMIAGSVARANASLASRTPQIIISDVHLGSDTTFSLIEKAIDDSILCIIVSGYGEELSVPDSLKDVPLLTKPVSDKLLLQTLHSQWMSADALQQKK</sequence>
<dbReference type="AlphaFoldDB" id="A0A346NL19"/>
<dbReference type="InterPro" id="IPR001789">
    <property type="entry name" value="Sig_transdc_resp-reg_receiver"/>
</dbReference>
<keyword evidence="8" id="KW-0418">Kinase</keyword>
<dbReference type="Gene3D" id="3.30.450.40">
    <property type="match status" value="1"/>
</dbReference>
<name>A0A346NL19_9ALTE</name>
<dbReference type="Pfam" id="PF00360">
    <property type="entry name" value="PHY"/>
    <property type="match status" value="1"/>
</dbReference>
<gene>
    <name evidence="15" type="ORF">D0Y50_07515</name>
</gene>
<dbReference type="SUPFAM" id="SSF55781">
    <property type="entry name" value="GAF domain-like"/>
    <property type="match status" value="2"/>
</dbReference>
<dbReference type="InterPro" id="IPR011102">
    <property type="entry name" value="Sig_transdc_His_kinase_HWE"/>
</dbReference>
<keyword evidence="9" id="KW-0067">ATP-binding</keyword>
<keyword evidence="10" id="KW-0157">Chromophore</keyword>
<evidence type="ECO:0000256" key="5">
    <source>
        <dbReference type="ARBA" id="ARBA00022606"/>
    </source>
</evidence>
<dbReference type="EC" id="2.7.13.3" evidence="2"/>
<dbReference type="GO" id="GO:0000160">
    <property type="term" value="P:phosphorelay signal transduction system"/>
    <property type="evidence" value="ECO:0007669"/>
    <property type="project" value="InterPro"/>
</dbReference>
<dbReference type="SUPFAM" id="SSF52172">
    <property type="entry name" value="CheY-like"/>
    <property type="match status" value="1"/>
</dbReference>
<dbReference type="RefSeq" id="WP_117316238.1">
    <property type="nucleotide sequence ID" value="NZ_CP031769.1"/>
</dbReference>
<keyword evidence="3" id="KW-0600">Photoreceptor protein</keyword>
<dbReference type="GO" id="GO:0006355">
    <property type="term" value="P:regulation of DNA-templated transcription"/>
    <property type="evidence" value="ECO:0007669"/>
    <property type="project" value="InterPro"/>
</dbReference>
<dbReference type="SUPFAM" id="SSF55785">
    <property type="entry name" value="PYP-like sensor domain (PAS domain)"/>
    <property type="match status" value="1"/>
</dbReference>
<evidence type="ECO:0000256" key="8">
    <source>
        <dbReference type="ARBA" id="ARBA00022777"/>
    </source>
</evidence>
<dbReference type="EMBL" id="CP031769">
    <property type="protein sequence ID" value="AXR06226.1"/>
    <property type="molecule type" value="Genomic_DNA"/>
</dbReference>
<evidence type="ECO:0000256" key="2">
    <source>
        <dbReference type="ARBA" id="ARBA00012438"/>
    </source>
</evidence>
<reference evidence="15 16" key="1">
    <citation type="submission" date="2018-08" db="EMBL/GenBank/DDBJ databases">
        <title>Salinimonas sediminis sp. nov., a piezophilic bacterium isolated from a deep-sea sediment sample from the New Britain Trench.</title>
        <authorList>
            <person name="Cao J."/>
        </authorList>
    </citation>
    <scope>NUCLEOTIDE SEQUENCE [LARGE SCALE GENOMIC DNA]</scope>
    <source>
        <strain evidence="15 16">N102</strain>
    </source>
</reference>
<dbReference type="SUPFAM" id="SSF55874">
    <property type="entry name" value="ATPase domain of HSP90 chaperone/DNA topoisomerase II/histidine kinase"/>
    <property type="match status" value="1"/>
</dbReference>
<dbReference type="InterPro" id="IPR043150">
    <property type="entry name" value="Phytochrome_PHY_sf"/>
</dbReference>
<dbReference type="InterPro" id="IPR029016">
    <property type="entry name" value="GAF-like_dom_sf"/>
</dbReference>
<dbReference type="PROSITE" id="PS50110">
    <property type="entry name" value="RESPONSE_REGULATORY"/>
    <property type="match status" value="1"/>
</dbReference>
<dbReference type="OrthoDB" id="9808408at2"/>
<proteinExistence type="predicted"/>
<evidence type="ECO:0000256" key="10">
    <source>
        <dbReference type="ARBA" id="ARBA00022991"/>
    </source>
</evidence>
<dbReference type="Pfam" id="PF01590">
    <property type="entry name" value="GAF"/>
    <property type="match status" value="1"/>
</dbReference>
<dbReference type="InterPro" id="IPR011006">
    <property type="entry name" value="CheY-like_superfamily"/>
</dbReference>
<dbReference type="InterPro" id="IPR013515">
    <property type="entry name" value="Phytochrome_cen-reg"/>
</dbReference>
<keyword evidence="4 12" id="KW-0597">Phosphoprotein</keyword>
<dbReference type="Gene3D" id="3.30.450.270">
    <property type="match status" value="1"/>
</dbReference>
<evidence type="ECO:0000256" key="4">
    <source>
        <dbReference type="ARBA" id="ARBA00022553"/>
    </source>
</evidence>
<dbReference type="InterPro" id="IPR036890">
    <property type="entry name" value="HATPase_C_sf"/>
</dbReference>
<evidence type="ECO:0000256" key="12">
    <source>
        <dbReference type="PROSITE-ProRule" id="PRU00169"/>
    </source>
</evidence>
<feature type="modified residue" description="4-aspartylphosphate" evidence="12">
    <location>
        <position position="791"/>
    </location>
</feature>
<feature type="domain" description="Response regulatory" evidence="14">
    <location>
        <begin position="741"/>
        <end position="852"/>
    </location>
</feature>
<feature type="domain" description="Phytochrome chromophore attachment site" evidence="13">
    <location>
        <begin position="148"/>
        <end position="309"/>
    </location>
</feature>
<dbReference type="GO" id="GO:0009584">
    <property type="term" value="P:detection of visible light"/>
    <property type="evidence" value="ECO:0007669"/>
    <property type="project" value="InterPro"/>
</dbReference>
<comment type="catalytic activity">
    <reaction evidence="1">
        <text>ATP + protein L-histidine = ADP + protein N-phospho-L-histidine.</text>
        <dbReference type="EC" id="2.7.13.3"/>
    </reaction>
</comment>
<dbReference type="Gene3D" id="3.40.50.2300">
    <property type="match status" value="1"/>
</dbReference>
<evidence type="ECO:0000256" key="7">
    <source>
        <dbReference type="ARBA" id="ARBA00022741"/>
    </source>
</evidence>
<dbReference type="Gene3D" id="3.30.565.10">
    <property type="entry name" value="Histidine kinase-like ATPase, C-terminal domain"/>
    <property type="match status" value="1"/>
</dbReference>
<dbReference type="Proteomes" id="UP000262073">
    <property type="component" value="Chromosome"/>
</dbReference>
<keyword evidence="11" id="KW-0675">Receptor</keyword>
<dbReference type="KEGG" id="salm:D0Y50_07515"/>
<dbReference type="PROSITE" id="PS50046">
    <property type="entry name" value="PHYTOCHROME_2"/>
    <property type="match status" value="1"/>
</dbReference>
<dbReference type="InterPro" id="IPR013654">
    <property type="entry name" value="PAS_2"/>
</dbReference>
<dbReference type="Pfam" id="PF07536">
    <property type="entry name" value="HWE_HK"/>
    <property type="match status" value="1"/>
</dbReference>
<dbReference type="InterPro" id="IPR016132">
    <property type="entry name" value="Phyto_chromo_attachment"/>
</dbReference>
<keyword evidence="16" id="KW-1185">Reference proteome</keyword>
<dbReference type="InterPro" id="IPR035965">
    <property type="entry name" value="PAS-like_dom_sf"/>
</dbReference>
<evidence type="ECO:0000259" key="14">
    <source>
        <dbReference type="PROSITE" id="PS50110"/>
    </source>
</evidence>
<dbReference type="PANTHER" id="PTHR41523">
    <property type="entry name" value="TWO-COMPONENT SYSTEM SENSOR PROTEIN"/>
    <property type="match status" value="1"/>
</dbReference>
<evidence type="ECO:0000313" key="15">
    <source>
        <dbReference type="EMBL" id="AXR06226.1"/>
    </source>
</evidence>
<dbReference type="InterPro" id="IPR003018">
    <property type="entry name" value="GAF"/>
</dbReference>